<feature type="region of interest" description="Disordered" evidence="3">
    <location>
        <begin position="422"/>
        <end position="487"/>
    </location>
</feature>
<feature type="compositionally biased region" description="Polar residues" evidence="3">
    <location>
        <begin position="321"/>
        <end position="330"/>
    </location>
</feature>
<feature type="region of interest" description="Disordered" evidence="3">
    <location>
        <begin position="776"/>
        <end position="813"/>
    </location>
</feature>
<gene>
    <name evidence="5" type="ORF">D9757_007421</name>
</gene>
<protein>
    <recommendedName>
        <fullName evidence="4">Ras-GEF domain-containing protein</fullName>
    </recommendedName>
</protein>
<feature type="compositionally biased region" description="Basic residues" evidence="3">
    <location>
        <begin position="515"/>
        <end position="529"/>
    </location>
</feature>
<proteinExistence type="predicted"/>
<feature type="region of interest" description="Disordered" evidence="3">
    <location>
        <begin position="1"/>
        <end position="108"/>
    </location>
</feature>
<feature type="compositionally biased region" description="Basic and acidic residues" evidence="3">
    <location>
        <begin position="1147"/>
        <end position="1158"/>
    </location>
</feature>
<reference evidence="5 6" key="1">
    <citation type="journal article" date="2020" name="ISME J.">
        <title>Uncovering the hidden diversity of litter-decomposition mechanisms in mushroom-forming fungi.</title>
        <authorList>
            <person name="Floudas D."/>
            <person name="Bentzer J."/>
            <person name="Ahren D."/>
            <person name="Johansson T."/>
            <person name="Persson P."/>
            <person name="Tunlid A."/>
        </authorList>
    </citation>
    <scope>NUCLEOTIDE SEQUENCE [LARGE SCALE GENOMIC DNA]</scope>
    <source>
        <strain evidence="5 6">CBS 406.79</strain>
    </source>
</reference>
<feature type="region of interest" description="Disordered" evidence="3">
    <location>
        <begin position="825"/>
        <end position="846"/>
    </location>
</feature>
<dbReference type="SMART" id="SM00147">
    <property type="entry name" value="RasGEF"/>
    <property type="match status" value="1"/>
</dbReference>
<feature type="region of interest" description="Disordered" evidence="3">
    <location>
        <begin position="611"/>
        <end position="654"/>
    </location>
</feature>
<feature type="compositionally biased region" description="Polar residues" evidence="3">
    <location>
        <begin position="477"/>
        <end position="487"/>
    </location>
</feature>
<feature type="compositionally biased region" description="Gly residues" evidence="3">
    <location>
        <begin position="350"/>
        <end position="359"/>
    </location>
</feature>
<evidence type="ECO:0000256" key="3">
    <source>
        <dbReference type="SAM" id="MobiDB-lite"/>
    </source>
</evidence>
<feature type="compositionally biased region" description="Polar residues" evidence="3">
    <location>
        <begin position="1789"/>
        <end position="1804"/>
    </location>
</feature>
<feature type="compositionally biased region" description="Basic residues" evidence="3">
    <location>
        <begin position="994"/>
        <end position="1003"/>
    </location>
</feature>
<feature type="compositionally biased region" description="Low complexity" evidence="3">
    <location>
        <begin position="2015"/>
        <end position="2033"/>
    </location>
</feature>
<feature type="compositionally biased region" description="Polar residues" evidence="3">
    <location>
        <begin position="1082"/>
        <end position="1092"/>
    </location>
</feature>
<feature type="region of interest" description="Disordered" evidence="3">
    <location>
        <begin position="1763"/>
        <end position="1811"/>
    </location>
</feature>
<dbReference type="GO" id="GO:0005085">
    <property type="term" value="F:guanyl-nucleotide exchange factor activity"/>
    <property type="evidence" value="ECO:0007669"/>
    <property type="project" value="UniProtKB-KW"/>
</dbReference>
<dbReference type="Pfam" id="PF00618">
    <property type="entry name" value="RasGEF_N"/>
    <property type="match status" value="1"/>
</dbReference>
<feature type="compositionally biased region" description="Low complexity" evidence="3">
    <location>
        <begin position="1107"/>
        <end position="1119"/>
    </location>
</feature>
<dbReference type="EMBL" id="JAACJN010000046">
    <property type="protein sequence ID" value="KAF5383915.1"/>
    <property type="molecule type" value="Genomic_DNA"/>
</dbReference>
<feature type="region of interest" description="Disordered" evidence="3">
    <location>
        <begin position="1226"/>
        <end position="1267"/>
    </location>
</feature>
<feature type="region of interest" description="Disordered" evidence="3">
    <location>
        <begin position="184"/>
        <end position="361"/>
    </location>
</feature>
<feature type="region of interest" description="Disordered" evidence="3">
    <location>
        <begin position="1395"/>
        <end position="1418"/>
    </location>
</feature>
<feature type="compositionally biased region" description="Basic and acidic residues" evidence="3">
    <location>
        <begin position="679"/>
        <end position="705"/>
    </location>
</feature>
<dbReference type="OrthoDB" id="10254377at2759"/>
<dbReference type="SUPFAM" id="SSF48366">
    <property type="entry name" value="Ras GEF"/>
    <property type="match status" value="1"/>
</dbReference>
<feature type="compositionally biased region" description="Low complexity" evidence="3">
    <location>
        <begin position="1685"/>
        <end position="1698"/>
    </location>
</feature>
<accession>A0A8H5M7A7</accession>
<feature type="compositionally biased region" description="Low complexity" evidence="3">
    <location>
        <begin position="787"/>
        <end position="813"/>
    </location>
</feature>
<feature type="compositionally biased region" description="Gly residues" evidence="3">
    <location>
        <begin position="583"/>
        <end position="594"/>
    </location>
</feature>
<feature type="compositionally biased region" description="Acidic residues" evidence="3">
    <location>
        <begin position="1978"/>
        <end position="1997"/>
    </location>
</feature>
<dbReference type="Gene3D" id="1.10.840.10">
    <property type="entry name" value="Ras guanine-nucleotide exchange factors catalytic domain"/>
    <property type="match status" value="1"/>
</dbReference>
<dbReference type="GO" id="GO:0007265">
    <property type="term" value="P:Ras protein signal transduction"/>
    <property type="evidence" value="ECO:0007669"/>
    <property type="project" value="TreeGrafter"/>
</dbReference>
<dbReference type="InterPro" id="IPR008937">
    <property type="entry name" value="Ras-like_GEF"/>
</dbReference>
<feature type="compositionally biased region" description="Low complexity" evidence="3">
    <location>
        <begin position="438"/>
        <end position="459"/>
    </location>
</feature>
<feature type="compositionally biased region" description="Polar residues" evidence="3">
    <location>
        <begin position="1240"/>
        <end position="1256"/>
    </location>
</feature>
<feature type="compositionally biased region" description="Polar residues" evidence="3">
    <location>
        <begin position="54"/>
        <end position="64"/>
    </location>
</feature>
<feature type="compositionally biased region" description="Low complexity" evidence="3">
    <location>
        <begin position="283"/>
        <end position="304"/>
    </location>
</feature>
<feature type="region of interest" description="Disordered" evidence="3">
    <location>
        <begin position="890"/>
        <end position="1026"/>
    </location>
</feature>
<dbReference type="InterPro" id="IPR000651">
    <property type="entry name" value="Ras-like_Gua-exchang_fac_N"/>
</dbReference>
<feature type="region of interest" description="Disordered" evidence="3">
    <location>
        <begin position="1839"/>
        <end position="1862"/>
    </location>
</feature>
<dbReference type="Gene3D" id="1.20.870.10">
    <property type="entry name" value="Son of sevenless (SoS) protein Chain: S domain 1"/>
    <property type="match status" value="1"/>
</dbReference>
<feature type="compositionally biased region" description="Polar residues" evidence="3">
    <location>
        <begin position="1771"/>
        <end position="1781"/>
    </location>
</feature>
<feature type="region of interest" description="Disordered" evidence="3">
    <location>
        <begin position="679"/>
        <end position="748"/>
    </location>
</feature>
<keyword evidence="1 2" id="KW-0344">Guanine-nucleotide releasing factor</keyword>
<organism evidence="5 6">
    <name type="scientific">Collybiopsis confluens</name>
    <dbReference type="NCBI Taxonomy" id="2823264"/>
    <lineage>
        <taxon>Eukaryota</taxon>
        <taxon>Fungi</taxon>
        <taxon>Dikarya</taxon>
        <taxon>Basidiomycota</taxon>
        <taxon>Agaricomycotina</taxon>
        <taxon>Agaricomycetes</taxon>
        <taxon>Agaricomycetidae</taxon>
        <taxon>Agaricales</taxon>
        <taxon>Marasmiineae</taxon>
        <taxon>Omphalotaceae</taxon>
        <taxon>Collybiopsis</taxon>
    </lineage>
</organism>
<feature type="compositionally biased region" description="Basic residues" evidence="3">
    <location>
        <begin position="970"/>
        <end position="984"/>
    </location>
</feature>
<sequence length="2433" mass="259482">MSTTSSPPPSLPPLSSSPNTLAAAISTAIPTSDPEESDADDEPAFLPPGLTQPPILQSESTSRPNSPPAVDPLPRMPVPTVSPGGEAVSFAYPDPKDPQNESDPDSILRRPFPAELSTADITISPDSSFIETSSNRYAMELKKRYDTMYGVGVAVRSPYTIVAFIGQHGQPRYRVGHRDMAAPGFKVDDVPTSPPPSLLSKSPPSSRRSKSNPKSKPTSVARSPVGGSKSPVSSLASPSGSSDLSYTSPSPRTSHHAQAKSQSYSRASKRHSRGRISINALLGSSTQSSSGSGAGFSATSSVPVGGSGGGSRKLKKPRSNPDLSLSSSGQGLYPPSSYRPHHPNLSSSGTGPGAGGGAAAGRMHSLSVTAKDMPHVIGIDPADPYPMGSFLGGTTIGGVKADPEKKGDAFGDVMGWSSLSLKDKGKRKGKDRVLHNQSSVSTIGSTSSTSASSTGYVSGPGAFSDGEHPPPPAPGENPSSGQLQPVSFVSKPFGSRVYFDIPGGLHSHLPPQPHTHTHSRTQIKSSRNHFRSSLLSSQNFYSGDSSESDHSDTDYGRFLKVSSSSQRFRSGSGNGVRKRGDTRGGTGGENGVGSSGINHLRVMQSFESGLTITAGDAGGGERGEGKTPIASTFSPSSSPNPQSPTSPLSPSIQPLHVDLDLGEVNFGDIVDLAWESSLSDKNKDKGKGKVVERQKSAIRLSERVEGSGMKTQLHSQPEVDPSGFGSGPRADMLSGSTTPPTSPPVKSRLSIDSELEYPLHIHPDTSDVDSILHQDRDEAKSPVQNNVSPSSTTPPSASVSDAHSSALPDSSLSISAGHHDAEAVLASTPQTPRAPSRPPAVSRIQMYLPPGLPPRLAKFTTYSTDIFDVLQTSRGLPSLDFLDGGLDFDSDDDDNGDREREKQGSFSLGIGTPDIGKGREHGGGSGEESDSDAGNSSDETSEMIVDTKYIGHSSSSSLSSLSDFQDRSRSKLRSKLGLKGKSKSKSMTLQNSKSKPKLKSSRSRLHETVPVKLSLAQDNSAAPKDDPRFVIWGKVWSSLSVGDEEGDLPHRRHKGSGGGKAKSGLGAGARNAAGFGDGGGLTTSHEGSSASGATMRGKGRASDTPFSSTTNNGNTHTSSRLPSLSIPGSSTRLSRSRSRSGSGHTGNGEDEHSDRGDHDDEGDDGSPKPRVLLAATIERWLAQLTSDLDYDELLNFFLTYRTYIGALDLARLLIARFCWALGSGSGGNGGGSDENGPGSASTTDEGAPTSATQPNRSPFAAPRAAHDPNHDNVVRRIVRVRTFVAFKQWLITFFAVDFVPNRELRLFVASHLNDLGKELVELGKDVENAVEAEIERATKEGGVFSRGEINDMKDLKERELGMSRGSISDGLSIIKKLKKVAKDCKKLYTNDNAVVQTQSSSPSTNAQSPPTSRKSISLMRNNSDDITKRASGKEHLLGQKFAEATRKLSAASTIPEEDDSDVDLDFISDGDPLSSSSMMTPFSYGGVYGNAPVNFGGASTLNLNTTVSPPGPASIPLSSFTILQRTDHAAGPEVPYSMPMSGGNGQIPHRTLSRVIVKTLGRLGRWKRVLNSGGVAHGMNTHRSITAGGRSAPNMYGSVASGGLARMAAACADVSAFDVELTVDSSDLFSSSRGVESYLRLTDNQQAAAVPRQTIQYVPPTEATLIPAPVASPPKVSTSLPITEAPSASSVTPSSAISNDSETPSDRQPVAEPFRDASEMRQSTLSQATTVFSLNDFGGGQDLDRASVTESTSEVDYGVVTHVLQVRDSPTESTRTSQSPAPSYRDSRASQSTRHSIQTTSTDSFGEPLSASRASARFPEFTSPWQFDVVSLDELSDGSSEYHNTVARGDRPAPPGLRRPPRRLPLRREFEFLDRPETVSSMGIISRSSIISAGSASGQSTASRASTPSGAGGLGGNIQQWQMNALRESLTDDEELGDVDNALRRLEGQINPERRIENARQVDGWVRTIRQRLAAGDYSDEEPMYSDDDDDDDDNEREEQAADGGGEIAIEPEDSSSPIEPVSVTTPPSTATPLPANVNPDANPGKIPQADQVMSPARSTDAKPAVEDVVPLEIRESRLASEVPSDVPERVVSITSKFVDPSNGPRVHRSFVLNFKAEELAQHFAMIDRELFMTIKFDELLLEDWMYAEEVDALDWAQFLKDRARWKAESRLPEKTSALGAVRARFNLMVNFTISEIVLTHQAERPIVFSKFLRIAWKSYLRSSFTTLVAIVTGLQSEWVVRAMRKSTQRPKEWDNRMLADFKVFTSSEDNFRHIRSAVDAINDPKPFETATHAPSVTGSTSAADKSTSSACVPFIGTYLSQIYEYNQLPVLIDPTAPNEVVTFDPVSANLSPPAHPEVFSALVPLPPSMHLEPLINVHRQRLIAGVIKSMVAGQHLASRVQFPIDKKLFHKCLRIRGLDSNTLQRALVMLPD</sequence>
<dbReference type="GO" id="GO:0005886">
    <property type="term" value="C:plasma membrane"/>
    <property type="evidence" value="ECO:0007669"/>
    <property type="project" value="TreeGrafter"/>
</dbReference>
<evidence type="ECO:0000313" key="5">
    <source>
        <dbReference type="EMBL" id="KAF5383915.1"/>
    </source>
</evidence>
<feature type="region of interest" description="Disordered" evidence="3">
    <location>
        <begin position="1042"/>
        <end position="1169"/>
    </location>
</feature>
<comment type="caution">
    <text evidence="5">The sequence shown here is derived from an EMBL/GenBank/DDBJ whole genome shotgun (WGS) entry which is preliminary data.</text>
</comment>
<dbReference type="Proteomes" id="UP000518752">
    <property type="component" value="Unassembled WGS sequence"/>
</dbReference>
<name>A0A8H5M7A7_9AGAR</name>
<evidence type="ECO:0000256" key="1">
    <source>
        <dbReference type="ARBA" id="ARBA00022658"/>
    </source>
</evidence>
<feature type="compositionally biased region" description="Low complexity" evidence="3">
    <location>
        <begin position="562"/>
        <end position="571"/>
    </location>
</feature>
<dbReference type="PANTHER" id="PTHR23113">
    <property type="entry name" value="GUANINE NUCLEOTIDE EXCHANGE FACTOR"/>
    <property type="match status" value="1"/>
</dbReference>
<dbReference type="PROSITE" id="PS50009">
    <property type="entry name" value="RASGEF_CAT"/>
    <property type="match status" value="1"/>
</dbReference>
<keyword evidence="6" id="KW-1185">Reference proteome</keyword>
<dbReference type="InterPro" id="IPR001895">
    <property type="entry name" value="RASGEF_cat_dom"/>
</dbReference>
<feature type="compositionally biased region" description="Low complexity" evidence="3">
    <location>
        <begin position="214"/>
        <end position="245"/>
    </location>
</feature>
<feature type="region of interest" description="Disordered" evidence="3">
    <location>
        <begin position="1893"/>
        <end position="1917"/>
    </location>
</feature>
<evidence type="ECO:0000313" key="6">
    <source>
        <dbReference type="Proteomes" id="UP000518752"/>
    </source>
</evidence>
<dbReference type="InterPro" id="IPR036964">
    <property type="entry name" value="RASGEF_cat_dom_sf"/>
</dbReference>
<feature type="region of interest" description="Disordered" evidence="3">
    <location>
        <begin position="1974"/>
        <end position="2049"/>
    </location>
</feature>
<feature type="domain" description="Ras-GEF" evidence="4">
    <location>
        <begin position="2116"/>
        <end position="2433"/>
    </location>
</feature>
<feature type="compositionally biased region" description="Pro residues" evidence="3">
    <location>
        <begin position="65"/>
        <end position="77"/>
    </location>
</feature>
<dbReference type="PANTHER" id="PTHR23113:SF363">
    <property type="entry name" value="PROTEIN SON OF SEVENLESS"/>
    <property type="match status" value="1"/>
</dbReference>
<feature type="region of interest" description="Disordered" evidence="3">
    <location>
        <begin position="504"/>
        <end position="529"/>
    </location>
</feature>
<dbReference type="Pfam" id="PF00617">
    <property type="entry name" value="RasGEF"/>
    <property type="match status" value="1"/>
</dbReference>
<feature type="compositionally biased region" description="Gly residues" evidence="3">
    <location>
        <begin position="1056"/>
        <end position="1067"/>
    </location>
</feature>
<dbReference type="InterPro" id="IPR023578">
    <property type="entry name" value="Ras_GEF_dom_sf"/>
</dbReference>
<feature type="compositionally biased region" description="Acidic residues" evidence="3">
    <location>
        <begin position="33"/>
        <end position="43"/>
    </location>
</feature>
<feature type="region of interest" description="Disordered" evidence="3">
    <location>
        <begin position="1666"/>
        <end position="1710"/>
    </location>
</feature>
<feature type="region of interest" description="Disordered" evidence="3">
    <location>
        <begin position="560"/>
        <end position="597"/>
    </location>
</feature>
<feature type="compositionally biased region" description="Low complexity" evidence="3">
    <location>
        <begin position="1893"/>
        <end position="1906"/>
    </location>
</feature>
<evidence type="ECO:0000259" key="4">
    <source>
        <dbReference type="PROSITE" id="PS50009"/>
    </source>
</evidence>
<feature type="compositionally biased region" description="Low complexity" evidence="3">
    <location>
        <begin position="628"/>
        <end position="654"/>
    </location>
</feature>
<evidence type="ECO:0000256" key="2">
    <source>
        <dbReference type="PROSITE-ProRule" id="PRU00168"/>
    </source>
</evidence>
<feature type="compositionally biased region" description="Low complexity" evidence="3">
    <location>
        <begin position="953"/>
        <end position="962"/>
    </location>
</feature>
<feature type="compositionally biased region" description="Pro residues" evidence="3">
    <location>
        <begin position="1"/>
        <end position="12"/>
    </location>
</feature>